<evidence type="ECO:0000256" key="5">
    <source>
        <dbReference type="ARBA" id="ARBA00022801"/>
    </source>
</evidence>
<evidence type="ECO:0000313" key="13">
    <source>
        <dbReference type="EMBL" id="SBV92425.1"/>
    </source>
</evidence>
<protein>
    <recommendedName>
        <fullName evidence="7">Tricorn protease homolog</fullName>
        <ecNumber evidence="7">3.4.21.-</ecNumber>
    </recommendedName>
</protein>
<dbReference type="AlphaFoldDB" id="A0A212IZR1"/>
<dbReference type="InterPro" id="IPR029414">
    <property type="entry name" value="Tricorn_PDZ"/>
</dbReference>
<dbReference type="InterPro" id="IPR011042">
    <property type="entry name" value="6-blade_b-propeller_TolB-like"/>
</dbReference>
<sequence length="1083" mass="122463">MRKLLFTAFFLFFIVGLKAQEPPLWLRYCAISPDGNQIAFCYKGDIYKVSASGGRALQITTHPGYDTRPVWSPDSKSIAFASDREGSIDVYLVSAEGGAPRRLTTHSAGEYPVAFRDNERLLYSASIIQDVKDGEFPSGLFAQIYEINTSGGRPSLFSSLTMEDLSIDPSGTKILYHDRKGYEDPWRKHHQSSITRDLWLCDLSGERTYKKLTTFRGEDRNPVWAADGQNFYYLSEQSGSFNIYKSGLNVSTPVKLTSMEKHPVRFLSSSKQGKLCFSYDGEIYTMNEGQQPQKVNIQIATDNQENKLKYINFSTGAKEMAVSPSGKEVAFVIRGDVFVASVEYGTTRRITNTPEQERNVSFSPDGRSVLYAAERNGLWNVYQSTLTHKEDESFVYAKDFKEEQLTNSTLASFQPLYSPDGKEIAYLEDRTTLRVLNLASKEIRTVLDGKFNYSYADGDQWFRWAPDSKWLLTQYIGIGGWNSTDAALVKADGSGELTNLTESGYSDANPRFVQDGKAMIWFSDRAGYRSHGSWGAYMDAYIMFFDGEAYDKFRMSKEELALQEELEKKDKKKEEGKDKDKKDSKGKKDDKKDDKKDKEVKPLKFNLDNRRDWVIRLTPNSSSLADAMLNKKGDKLYYLTSFEKGYDLWVYDLKDKSSKILVKEAGAGELNTDSIGKNILLLGGGQLKKIDMENGTVTPIKINAQFEYQPEEERSYIFNHAWKQVKDKFYVTDLHGVDWDGYKVAYERFLPHINNNNDFAEMLSEMLGELNGSHTGARSFGQGSPMPTASLGAFFDETYPGDGIKIKEIISQGPLTNANTKIGAGTIILKIDGKPIVKGQDYYPLLVGKAGKKVLLTFKTSESGSEIEEWVKPVSYGEQNNLLYKRWVEQRRQMVDKLSNGRIGYVHVRGMNSDSFREVYSELLGRCRNKDAVVIDTRHNGGGWLHDDLVTLLSGKEYQRFEPRGQYIGSDPYNKWTKPSAVLMCEDNYSNAHGFPWLYKELKVGKLIGTPVPGTMTAVWWESQIDPGIVFGIPQVAVKDMRGQYLENQELQPDIEIYNDPASTLQGKDSQLEKAVEVLLQGK</sequence>
<dbReference type="Pfam" id="PF14684">
    <property type="entry name" value="Tricorn_C1"/>
    <property type="match status" value="1"/>
</dbReference>
<gene>
    <name evidence="13" type="ORF">KL86DYS1_10606</name>
</gene>
<feature type="domain" description="Tricorn protease C1" evidence="11">
    <location>
        <begin position="710"/>
        <end position="768"/>
    </location>
</feature>
<dbReference type="InterPro" id="IPR028204">
    <property type="entry name" value="Tricorn_C1"/>
</dbReference>
<dbReference type="Gene3D" id="3.30.750.44">
    <property type="match status" value="1"/>
</dbReference>
<dbReference type="Pfam" id="PF14685">
    <property type="entry name" value="PDZ_Tricorn"/>
    <property type="match status" value="1"/>
</dbReference>
<dbReference type="SUPFAM" id="SSF50156">
    <property type="entry name" value="PDZ domain-like"/>
    <property type="match status" value="1"/>
</dbReference>
<accession>A0A212IZR1</accession>
<dbReference type="EC" id="3.4.21.-" evidence="7"/>
<dbReference type="InterPro" id="IPR011659">
    <property type="entry name" value="WD40"/>
</dbReference>
<evidence type="ECO:0000259" key="12">
    <source>
        <dbReference type="Pfam" id="PF14685"/>
    </source>
</evidence>
<feature type="domain" description="Tail specific protease" evidence="10">
    <location>
        <begin position="902"/>
        <end position="1057"/>
    </location>
</feature>
<evidence type="ECO:0000256" key="7">
    <source>
        <dbReference type="PIRNR" id="PIRNR036421"/>
    </source>
</evidence>
<dbReference type="SUPFAM" id="SSF82171">
    <property type="entry name" value="DPP6 N-terminal domain-like"/>
    <property type="match status" value="1"/>
</dbReference>
<feature type="active site" description="Charge relay system" evidence="8">
    <location>
        <position position="774"/>
    </location>
</feature>
<feature type="active site" description="Nucleophile" evidence="8">
    <location>
        <position position="990"/>
    </location>
</feature>
<comment type="subcellular location">
    <subcellularLocation>
        <location evidence="1 7">Cytoplasm</location>
    </subcellularLocation>
</comment>
<dbReference type="InterPro" id="IPR012393">
    <property type="entry name" value="Tricorn_protease"/>
</dbReference>
<dbReference type="Gene3D" id="2.120.10.30">
    <property type="entry name" value="TolB, C-terminal domain"/>
    <property type="match status" value="1"/>
</dbReference>
<dbReference type="GO" id="GO:0005737">
    <property type="term" value="C:cytoplasm"/>
    <property type="evidence" value="ECO:0007669"/>
    <property type="project" value="UniProtKB-SubCell"/>
</dbReference>
<dbReference type="GO" id="GO:0006508">
    <property type="term" value="P:proteolysis"/>
    <property type="evidence" value="ECO:0007669"/>
    <property type="project" value="UniProtKB-UniRule"/>
</dbReference>
<feature type="region of interest" description="Disordered" evidence="9">
    <location>
        <begin position="566"/>
        <end position="595"/>
    </location>
</feature>
<dbReference type="Pfam" id="PF03572">
    <property type="entry name" value="Peptidase_S41"/>
    <property type="match status" value="1"/>
</dbReference>
<dbReference type="SUPFAM" id="SSF69304">
    <property type="entry name" value="Tricorn protease N-terminal domain"/>
    <property type="match status" value="2"/>
</dbReference>
<evidence type="ECO:0000256" key="3">
    <source>
        <dbReference type="ARBA" id="ARBA00022490"/>
    </source>
</evidence>
<dbReference type="PANTHER" id="PTHR43253">
    <property type="entry name" value="TRICORN PROTEASE HOMOLOG 2-RELATED"/>
    <property type="match status" value="1"/>
</dbReference>
<evidence type="ECO:0000259" key="11">
    <source>
        <dbReference type="Pfam" id="PF14684"/>
    </source>
</evidence>
<dbReference type="PANTHER" id="PTHR43253:SF1">
    <property type="entry name" value="TRICORN PROTEASE HOMOLOG 2-RELATED"/>
    <property type="match status" value="1"/>
</dbReference>
<evidence type="ECO:0000259" key="10">
    <source>
        <dbReference type="Pfam" id="PF03572"/>
    </source>
</evidence>
<dbReference type="Gene3D" id="3.90.226.10">
    <property type="entry name" value="2-enoyl-CoA Hydratase, Chain A, domain 1"/>
    <property type="match status" value="1"/>
</dbReference>
<dbReference type="Gene3D" id="2.30.42.10">
    <property type="match status" value="1"/>
</dbReference>
<dbReference type="SUPFAM" id="SSF52096">
    <property type="entry name" value="ClpP/crotonase"/>
    <property type="match status" value="1"/>
</dbReference>
<evidence type="ECO:0000256" key="2">
    <source>
        <dbReference type="ARBA" id="ARBA00008524"/>
    </source>
</evidence>
<feature type="active site" description="Charge relay system" evidence="8">
    <location>
        <position position="1047"/>
    </location>
</feature>
<dbReference type="InterPro" id="IPR005151">
    <property type="entry name" value="Tail-specific_protease"/>
</dbReference>
<evidence type="ECO:0000256" key="9">
    <source>
        <dbReference type="SAM" id="MobiDB-lite"/>
    </source>
</evidence>
<feature type="domain" description="Tricorn protease PDZ" evidence="12">
    <location>
        <begin position="812"/>
        <end position="863"/>
    </location>
</feature>
<dbReference type="RefSeq" id="WP_296938502.1">
    <property type="nucleotide sequence ID" value="NZ_LT599032.1"/>
</dbReference>
<dbReference type="Gene3D" id="2.120.10.60">
    <property type="entry name" value="Tricorn protease N-terminal domain"/>
    <property type="match status" value="2"/>
</dbReference>
<dbReference type="GO" id="GO:0008236">
    <property type="term" value="F:serine-type peptidase activity"/>
    <property type="evidence" value="ECO:0007669"/>
    <property type="project" value="UniProtKB-UniRule"/>
</dbReference>
<keyword evidence="3 7" id="KW-0963">Cytoplasm</keyword>
<comment type="function">
    <text evidence="7">Degrades oligopeptides.</text>
</comment>
<evidence type="ECO:0000256" key="8">
    <source>
        <dbReference type="PIRSR" id="PIRSR036421-1"/>
    </source>
</evidence>
<comment type="similarity">
    <text evidence="2 7">Belongs to the peptidase S41B family.</text>
</comment>
<organism evidence="13">
    <name type="scientific">uncultured Dysgonomonas sp</name>
    <dbReference type="NCBI Taxonomy" id="206096"/>
    <lineage>
        <taxon>Bacteria</taxon>
        <taxon>Pseudomonadati</taxon>
        <taxon>Bacteroidota</taxon>
        <taxon>Bacteroidia</taxon>
        <taxon>Bacteroidales</taxon>
        <taxon>Dysgonomonadaceae</taxon>
        <taxon>Dysgonomonas</taxon>
        <taxon>environmental samples</taxon>
    </lineage>
</organism>
<evidence type="ECO:0000256" key="4">
    <source>
        <dbReference type="ARBA" id="ARBA00022670"/>
    </source>
</evidence>
<dbReference type="PIRSF" id="PIRSF036421">
    <property type="entry name" value="Tricorn_protease"/>
    <property type="match status" value="1"/>
</dbReference>
<evidence type="ECO:0000256" key="1">
    <source>
        <dbReference type="ARBA" id="ARBA00004496"/>
    </source>
</evidence>
<keyword evidence="6 7" id="KW-0720">Serine protease</keyword>
<keyword evidence="4 7" id="KW-0645">Protease</keyword>
<dbReference type="Pfam" id="PF26549">
    <property type="entry name" value="Tricorn_N"/>
    <property type="match status" value="1"/>
</dbReference>
<reference evidence="13" key="1">
    <citation type="submission" date="2016-04" db="EMBL/GenBank/DDBJ databases">
        <authorList>
            <person name="Evans L.H."/>
            <person name="Alamgir A."/>
            <person name="Owens N."/>
            <person name="Weber N.D."/>
            <person name="Virtaneva K."/>
            <person name="Barbian K."/>
            <person name="Babar A."/>
            <person name="Rosenke K."/>
        </authorList>
    </citation>
    <scope>NUCLEOTIDE SEQUENCE</scope>
    <source>
        <strain evidence="13">86-1</strain>
    </source>
</reference>
<proteinExistence type="inferred from homology"/>
<evidence type="ECO:0000256" key="6">
    <source>
        <dbReference type="ARBA" id="ARBA00022825"/>
    </source>
</evidence>
<dbReference type="EMBL" id="FLUM01000001">
    <property type="protein sequence ID" value="SBV92425.1"/>
    <property type="molecule type" value="Genomic_DNA"/>
</dbReference>
<dbReference type="Pfam" id="PF07676">
    <property type="entry name" value="PD40"/>
    <property type="match status" value="3"/>
</dbReference>
<name>A0A212IZR1_9BACT</name>
<keyword evidence="5 7" id="KW-0378">Hydrolase</keyword>
<dbReference type="InterPro" id="IPR036034">
    <property type="entry name" value="PDZ_sf"/>
</dbReference>
<dbReference type="CDD" id="cd07562">
    <property type="entry name" value="Peptidase_S41_TRI"/>
    <property type="match status" value="1"/>
</dbReference>
<dbReference type="InterPro" id="IPR029045">
    <property type="entry name" value="ClpP/crotonase-like_dom_sf"/>
</dbReference>